<comment type="caution">
    <text evidence="1">The sequence shown here is derived from an EMBL/GenBank/DDBJ whole genome shotgun (WGS) entry which is preliminary data.</text>
</comment>
<protein>
    <submittedName>
        <fullName evidence="1">Uncharacterized protein</fullName>
    </submittedName>
</protein>
<organism evidence="1 2">
    <name type="scientific">Deinococcus radiotolerans</name>
    <dbReference type="NCBI Taxonomy" id="1309407"/>
    <lineage>
        <taxon>Bacteria</taxon>
        <taxon>Thermotogati</taxon>
        <taxon>Deinococcota</taxon>
        <taxon>Deinococci</taxon>
        <taxon>Deinococcales</taxon>
        <taxon>Deinococcaceae</taxon>
        <taxon>Deinococcus</taxon>
    </lineage>
</organism>
<evidence type="ECO:0000313" key="2">
    <source>
        <dbReference type="Proteomes" id="UP000604341"/>
    </source>
</evidence>
<dbReference type="Proteomes" id="UP000604341">
    <property type="component" value="Unassembled WGS sequence"/>
</dbReference>
<evidence type="ECO:0000313" key="1">
    <source>
        <dbReference type="EMBL" id="GGK93540.1"/>
    </source>
</evidence>
<accession>A0ABQ2FFK1</accession>
<sequence length="166" mass="18475">MTCPVQQFMRTGRRPDQDAFHRELARSLYSEGMRPVPALLITAQLSTLGGGEARTAAGDPWPSVPVLTRVFTAPAGRPDRDQLIRTLNLTVAQVREFQRLAGSESAYAQAARTLNTAGDRALNVKLAAMNAEKDRKVRRLLGGDYAAFRAWVRAWWQAQVNRAQNR</sequence>
<reference evidence="2" key="1">
    <citation type="journal article" date="2019" name="Int. J. Syst. Evol. Microbiol.">
        <title>The Global Catalogue of Microorganisms (GCM) 10K type strain sequencing project: providing services to taxonomists for standard genome sequencing and annotation.</title>
        <authorList>
            <consortium name="The Broad Institute Genomics Platform"/>
            <consortium name="The Broad Institute Genome Sequencing Center for Infectious Disease"/>
            <person name="Wu L."/>
            <person name="Ma J."/>
        </authorList>
    </citation>
    <scope>NUCLEOTIDE SEQUENCE [LARGE SCALE GENOMIC DNA]</scope>
    <source>
        <strain evidence="2">JCM 19173</strain>
    </source>
</reference>
<proteinExistence type="predicted"/>
<keyword evidence="2" id="KW-1185">Reference proteome</keyword>
<name>A0ABQ2FFK1_9DEIO</name>
<gene>
    <name evidence="1" type="ORF">GCM10010844_10000</name>
</gene>
<dbReference type="EMBL" id="BMPE01000001">
    <property type="protein sequence ID" value="GGK93540.1"/>
    <property type="molecule type" value="Genomic_DNA"/>
</dbReference>